<protein>
    <recommendedName>
        <fullName evidence="8">G-protein coupled receptors family 1 profile domain-containing protein</fullName>
    </recommendedName>
</protein>
<dbReference type="PROSITE" id="PS00237">
    <property type="entry name" value="G_PROTEIN_RECEP_F1_1"/>
    <property type="match status" value="1"/>
</dbReference>
<gene>
    <name evidence="9" type="ORF">PLOB_00035882</name>
</gene>
<name>A0ABN8P4U4_9CNID</name>
<dbReference type="Gene3D" id="1.20.1070.10">
    <property type="entry name" value="Rhodopsin 7-helix transmembrane proteins"/>
    <property type="match status" value="1"/>
</dbReference>
<keyword evidence="10" id="KW-1185">Reference proteome</keyword>
<dbReference type="PANTHER" id="PTHR22750">
    <property type="entry name" value="G-PROTEIN COUPLED RECEPTOR"/>
    <property type="match status" value="1"/>
</dbReference>
<dbReference type="SUPFAM" id="SSF81321">
    <property type="entry name" value="Family A G protein-coupled receptor-like"/>
    <property type="match status" value="1"/>
</dbReference>
<feature type="transmembrane region" description="Helical" evidence="7">
    <location>
        <begin position="246"/>
        <end position="266"/>
    </location>
</feature>
<evidence type="ECO:0000259" key="8">
    <source>
        <dbReference type="PROSITE" id="PS50262"/>
    </source>
</evidence>
<evidence type="ECO:0000256" key="5">
    <source>
        <dbReference type="ARBA" id="ARBA00023136"/>
    </source>
</evidence>
<evidence type="ECO:0000256" key="3">
    <source>
        <dbReference type="ARBA" id="ARBA00022692"/>
    </source>
</evidence>
<reference evidence="9 10" key="1">
    <citation type="submission" date="2022-05" db="EMBL/GenBank/DDBJ databases">
        <authorList>
            <consortium name="Genoscope - CEA"/>
            <person name="William W."/>
        </authorList>
    </citation>
    <scope>NUCLEOTIDE SEQUENCE [LARGE SCALE GENOMIC DNA]</scope>
</reference>
<dbReference type="Pfam" id="PF00001">
    <property type="entry name" value="7tm_1"/>
    <property type="match status" value="1"/>
</dbReference>
<comment type="caution">
    <text evidence="9">The sequence shown here is derived from an EMBL/GenBank/DDBJ whole genome shotgun (WGS) entry which is preliminary data.</text>
</comment>
<keyword evidence="3 6" id="KW-0812">Transmembrane</keyword>
<keyword evidence="6" id="KW-0675">Receptor</keyword>
<comment type="similarity">
    <text evidence="6">Belongs to the G-protein coupled receptor 1 family.</text>
</comment>
<feature type="transmembrane region" description="Helical" evidence="7">
    <location>
        <begin position="272"/>
        <end position="300"/>
    </location>
</feature>
<dbReference type="CDD" id="cd00637">
    <property type="entry name" value="7tm_classA_rhodopsin-like"/>
    <property type="match status" value="1"/>
</dbReference>
<feature type="transmembrane region" description="Helical" evidence="7">
    <location>
        <begin position="78"/>
        <end position="98"/>
    </location>
</feature>
<keyword evidence="5 7" id="KW-0472">Membrane</keyword>
<feature type="transmembrane region" description="Helical" evidence="7">
    <location>
        <begin position="187"/>
        <end position="208"/>
    </location>
</feature>
<dbReference type="InterPro" id="IPR000276">
    <property type="entry name" value="GPCR_Rhodpsn"/>
</dbReference>
<keyword evidence="4 7" id="KW-1133">Transmembrane helix</keyword>
<comment type="subcellular location">
    <subcellularLocation>
        <location evidence="1">Cell membrane</location>
        <topology evidence="1">Multi-pass membrane protein</topology>
    </subcellularLocation>
</comment>
<keyword evidence="2" id="KW-1003">Cell membrane</keyword>
<proteinExistence type="inferred from homology"/>
<dbReference type="Proteomes" id="UP001159405">
    <property type="component" value="Unassembled WGS sequence"/>
</dbReference>
<evidence type="ECO:0000256" key="6">
    <source>
        <dbReference type="RuleBase" id="RU000688"/>
    </source>
</evidence>
<evidence type="ECO:0000256" key="7">
    <source>
        <dbReference type="SAM" id="Phobius"/>
    </source>
</evidence>
<organism evidence="9 10">
    <name type="scientific">Porites lobata</name>
    <dbReference type="NCBI Taxonomy" id="104759"/>
    <lineage>
        <taxon>Eukaryota</taxon>
        <taxon>Metazoa</taxon>
        <taxon>Cnidaria</taxon>
        <taxon>Anthozoa</taxon>
        <taxon>Hexacorallia</taxon>
        <taxon>Scleractinia</taxon>
        <taxon>Fungiina</taxon>
        <taxon>Poritidae</taxon>
        <taxon>Porites</taxon>
    </lineage>
</organism>
<keyword evidence="6" id="KW-0297">G-protein coupled receptor</keyword>
<dbReference type="InterPro" id="IPR017452">
    <property type="entry name" value="GPCR_Rhodpsn_7TM"/>
</dbReference>
<dbReference type="PROSITE" id="PS50262">
    <property type="entry name" value="G_PROTEIN_RECEP_F1_2"/>
    <property type="match status" value="1"/>
</dbReference>
<keyword evidence="6" id="KW-0807">Transducer</keyword>
<evidence type="ECO:0000256" key="2">
    <source>
        <dbReference type="ARBA" id="ARBA00022475"/>
    </source>
</evidence>
<evidence type="ECO:0000256" key="4">
    <source>
        <dbReference type="ARBA" id="ARBA00022989"/>
    </source>
</evidence>
<feature type="transmembrane region" description="Helical" evidence="7">
    <location>
        <begin position="161"/>
        <end position="181"/>
    </location>
</feature>
<feature type="transmembrane region" description="Helical" evidence="7">
    <location>
        <begin position="38"/>
        <end position="66"/>
    </location>
</feature>
<evidence type="ECO:0000256" key="1">
    <source>
        <dbReference type="ARBA" id="ARBA00004651"/>
    </source>
</evidence>
<sequence>MATNCSLNGNYTANCESSTSFVCPYDPFVLLHVPKNLYYTYFVTAALNVVFAATSFCGNSLVLMALLRTPSLHSPSKALLRSLALSDLFVGLFVQPMYIAYCLSGTSENHWVRCISWFIYPLLMDYFVAVSFLTMVAISIDRYLALRLRASYRSVVTIKKVNITVVSIWITSLVFPITRVIAGKLTLLLSCTFFALFVVIPTFTHCTIHRTLQRHGRQVTNQFFLHRKESHLSIHQYKKSVSAMRYLYIALLISYTPITCVSLLYIKQDPSMAAILLPAGNVATTLLFFNSSLNPVLYCWRIRQVRGAMLNLADSFICC</sequence>
<feature type="transmembrane region" description="Helical" evidence="7">
    <location>
        <begin position="118"/>
        <end position="140"/>
    </location>
</feature>
<evidence type="ECO:0000313" key="10">
    <source>
        <dbReference type="Proteomes" id="UP001159405"/>
    </source>
</evidence>
<dbReference type="EMBL" id="CALNXK010000051">
    <property type="protein sequence ID" value="CAH3132433.1"/>
    <property type="molecule type" value="Genomic_DNA"/>
</dbReference>
<feature type="domain" description="G-protein coupled receptors family 1 profile" evidence="8">
    <location>
        <begin position="58"/>
        <end position="298"/>
    </location>
</feature>
<accession>A0ABN8P4U4</accession>
<evidence type="ECO:0000313" key="9">
    <source>
        <dbReference type="EMBL" id="CAH3132433.1"/>
    </source>
</evidence>
<dbReference type="PRINTS" id="PR00237">
    <property type="entry name" value="GPCRRHODOPSN"/>
</dbReference>